<keyword evidence="1 7" id="KW-0436">Ligase</keyword>
<comment type="catalytic activity">
    <reaction evidence="6">
        <text>tRNA(Tyr) + L-tyrosine + ATP = L-tyrosyl-tRNA(Tyr) + AMP + diphosphate + H(+)</text>
        <dbReference type="Rhea" id="RHEA:10220"/>
        <dbReference type="Rhea" id="RHEA-COMP:9706"/>
        <dbReference type="Rhea" id="RHEA-COMP:9707"/>
        <dbReference type="ChEBI" id="CHEBI:15378"/>
        <dbReference type="ChEBI" id="CHEBI:30616"/>
        <dbReference type="ChEBI" id="CHEBI:33019"/>
        <dbReference type="ChEBI" id="CHEBI:58315"/>
        <dbReference type="ChEBI" id="CHEBI:78442"/>
        <dbReference type="ChEBI" id="CHEBI:78536"/>
        <dbReference type="ChEBI" id="CHEBI:456215"/>
        <dbReference type="EC" id="6.1.1.1"/>
    </reaction>
</comment>
<keyword evidence="5" id="KW-0030">Aminoacyl-tRNA synthetase</keyword>
<evidence type="ECO:0000256" key="4">
    <source>
        <dbReference type="ARBA" id="ARBA00022917"/>
    </source>
</evidence>
<evidence type="ECO:0000256" key="5">
    <source>
        <dbReference type="ARBA" id="ARBA00023146"/>
    </source>
</evidence>
<dbReference type="GO" id="GO:0005829">
    <property type="term" value="C:cytosol"/>
    <property type="evidence" value="ECO:0007669"/>
    <property type="project" value="TreeGrafter"/>
</dbReference>
<proteinExistence type="predicted"/>
<dbReference type="InterPro" id="IPR014729">
    <property type="entry name" value="Rossmann-like_a/b/a_fold"/>
</dbReference>
<evidence type="ECO:0000256" key="3">
    <source>
        <dbReference type="ARBA" id="ARBA00022840"/>
    </source>
</evidence>
<gene>
    <name evidence="7" type="ORF">Q604_UNBC10381G0001</name>
</gene>
<keyword evidence="4" id="KW-0648">Protein biosynthesis</keyword>
<dbReference type="PROSITE" id="PS00178">
    <property type="entry name" value="AA_TRNA_LIGASE_I"/>
    <property type="match status" value="1"/>
</dbReference>
<dbReference type="EMBL" id="AZMM01010381">
    <property type="protein sequence ID" value="ETJ35228.1"/>
    <property type="molecule type" value="Genomic_DNA"/>
</dbReference>
<dbReference type="PANTHER" id="PTHR11766:SF0">
    <property type="entry name" value="TYROSINE--TRNA LIGASE, MITOCHONDRIAL"/>
    <property type="match status" value="1"/>
</dbReference>
<dbReference type="AlphaFoldDB" id="W1XY13"/>
<keyword evidence="2" id="KW-0547">Nucleotide-binding</keyword>
<sequence>MHIFDELKERGLIFQTTDEEALRRALEEGQVSYYTGYDPTADSLHLGHLVAILTSRR</sequence>
<dbReference type="PANTHER" id="PTHR11766">
    <property type="entry name" value="TYROSYL-TRNA SYNTHETASE"/>
    <property type="match status" value="1"/>
</dbReference>
<evidence type="ECO:0000256" key="6">
    <source>
        <dbReference type="ARBA" id="ARBA00048248"/>
    </source>
</evidence>
<comment type="caution">
    <text evidence="7">The sequence shown here is derived from an EMBL/GenBank/DDBJ whole genome shotgun (WGS) entry which is preliminary data.</text>
</comment>
<evidence type="ECO:0000256" key="2">
    <source>
        <dbReference type="ARBA" id="ARBA00022741"/>
    </source>
</evidence>
<reference evidence="7" key="1">
    <citation type="submission" date="2013-12" db="EMBL/GenBank/DDBJ databases">
        <title>A Varibaculum cambriense genome reconstructed from a premature infant gut community with otherwise low bacterial novelty that shifts toward anaerobic metabolism during the third week of life.</title>
        <authorList>
            <person name="Brown C.T."/>
            <person name="Sharon I."/>
            <person name="Thomas B.C."/>
            <person name="Castelle C.J."/>
            <person name="Morowitz M.J."/>
            <person name="Banfield J.F."/>
        </authorList>
    </citation>
    <scope>NUCLEOTIDE SEQUENCE</scope>
</reference>
<dbReference type="InterPro" id="IPR002305">
    <property type="entry name" value="aa-tRNA-synth_Ic"/>
</dbReference>
<dbReference type="GO" id="GO:0004831">
    <property type="term" value="F:tyrosine-tRNA ligase activity"/>
    <property type="evidence" value="ECO:0007669"/>
    <property type="project" value="UniProtKB-EC"/>
</dbReference>
<name>W1XY13_9ZZZZ</name>
<dbReference type="SUPFAM" id="SSF52374">
    <property type="entry name" value="Nucleotidylyl transferase"/>
    <property type="match status" value="1"/>
</dbReference>
<evidence type="ECO:0000313" key="7">
    <source>
        <dbReference type="EMBL" id="ETJ35228.1"/>
    </source>
</evidence>
<accession>W1XY13</accession>
<dbReference type="GO" id="GO:0006418">
    <property type="term" value="P:tRNA aminoacylation for protein translation"/>
    <property type="evidence" value="ECO:0007669"/>
    <property type="project" value="InterPro"/>
</dbReference>
<dbReference type="InterPro" id="IPR001412">
    <property type="entry name" value="aa-tRNA-synth_I_CS"/>
</dbReference>
<keyword evidence="3" id="KW-0067">ATP-binding</keyword>
<protein>
    <submittedName>
        <fullName evidence="7">Tyrosine-tRNA ligase</fullName>
    </submittedName>
</protein>
<dbReference type="InterPro" id="IPR024088">
    <property type="entry name" value="Tyr-tRNA-ligase_bac-type"/>
</dbReference>
<dbReference type="Pfam" id="PF00579">
    <property type="entry name" value="tRNA-synt_1b"/>
    <property type="match status" value="1"/>
</dbReference>
<organism evidence="7">
    <name type="scientific">human gut metagenome</name>
    <dbReference type="NCBI Taxonomy" id="408170"/>
    <lineage>
        <taxon>unclassified sequences</taxon>
        <taxon>metagenomes</taxon>
        <taxon>organismal metagenomes</taxon>
    </lineage>
</organism>
<dbReference type="GO" id="GO:0005524">
    <property type="term" value="F:ATP binding"/>
    <property type="evidence" value="ECO:0007669"/>
    <property type="project" value="UniProtKB-KW"/>
</dbReference>
<feature type="non-terminal residue" evidence="7">
    <location>
        <position position="57"/>
    </location>
</feature>
<evidence type="ECO:0000256" key="1">
    <source>
        <dbReference type="ARBA" id="ARBA00022598"/>
    </source>
</evidence>
<dbReference type="Gene3D" id="3.40.50.620">
    <property type="entry name" value="HUPs"/>
    <property type="match status" value="1"/>
</dbReference>